<dbReference type="EMBL" id="BHYM01000060">
    <property type="protein sequence ID" value="GCE42584.1"/>
    <property type="molecule type" value="Genomic_DNA"/>
</dbReference>
<organism evidence="2 3">
    <name type="scientific">Rhodococcus wratislaviensis</name>
    <name type="common">Tsukamurella wratislaviensis</name>
    <dbReference type="NCBI Taxonomy" id="44752"/>
    <lineage>
        <taxon>Bacteria</taxon>
        <taxon>Bacillati</taxon>
        <taxon>Actinomycetota</taxon>
        <taxon>Actinomycetes</taxon>
        <taxon>Mycobacteriales</taxon>
        <taxon>Nocardiaceae</taxon>
        <taxon>Rhodococcus</taxon>
    </lineage>
</organism>
<feature type="region of interest" description="Disordered" evidence="1">
    <location>
        <begin position="1"/>
        <end position="20"/>
    </location>
</feature>
<dbReference type="Proteomes" id="UP000287519">
    <property type="component" value="Unassembled WGS sequence"/>
</dbReference>
<reference evidence="2 3" key="1">
    <citation type="submission" date="2018-11" db="EMBL/GenBank/DDBJ databases">
        <title>Microbial catabolism of amino acid.</title>
        <authorList>
            <person name="Hibi M."/>
            <person name="Ogawa J."/>
        </authorList>
    </citation>
    <scope>NUCLEOTIDE SEQUENCE [LARGE SCALE GENOMIC DNA]</scope>
    <source>
        <strain evidence="2 3">C31-06</strain>
    </source>
</reference>
<dbReference type="AlphaFoldDB" id="A0A402CG95"/>
<sequence>MTGEPSRSHTRSPDGCTRAPCQPWFVQLGAHPANRTAQIRATSHVTQRVNLRVSTSMGCSGAWQHGRRPQGSWRRSGIWRRPENVEATRRGRVRGAGRRSRTSMPACREAVPWLRHPPTR</sequence>
<feature type="compositionally biased region" description="Basic and acidic residues" evidence="1">
    <location>
        <begin position="80"/>
        <end position="89"/>
    </location>
</feature>
<accession>A0A402CG95</accession>
<comment type="caution">
    <text evidence="2">The sequence shown here is derived from an EMBL/GenBank/DDBJ whole genome shotgun (WGS) entry which is preliminary data.</text>
</comment>
<feature type="compositionally biased region" description="Basic residues" evidence="1">
    <location>
        <begin position="90"/>
        <end position="101"/>
    </location>
</feature>
<keyword evidence="3" id="KW-1185">Reference proteome</keyword>
<evidence type="ECO:0000313" key="3">
    <source>
        <dbReference type="Proteomes" id="UP000287519"/>
    </source>
</evidence>
<proteinExistence type="predicted"/>
<evidence type="ECO:0000313" key="2">
    <source>
        <dbReference type="EMBL" id="GCE42584.1"/>
    </source>
</evidence>
<name>A0A402CG95_RHOWR</name>
<evidence type="ECO:0000256" key="1">
    <source>
        <dbReference type="SAM" id="MobiDB-lite"/>
    </source>
</evidence>
<gene>
    <name evidence="2" type="ORF">Rhow_006713</name>
</gene>
<feature type="region of interest" description="Disordered" evidence="1">
    <location>
        <begin position="58"/>
        <end position="120"/>
    </location>
</feature>
<protein>
    <submittedName>
        <fullName evidence="2">Uncharacterized protein</fullName>
    </submittedName>
</protein>